<dbReference type="InterPro" id="IPR020806">
    <property type="entry name" value="PKS_PP-bd"/>
</dbReference>
<evidence type="ECO:0000256" key="1">
    <source>
        <dbReference type="ARBA" id="ARBA00022450"/>
    </source>
</evidence>
<organism evidence="5 6">
    <name type="scientific">Exserohilum turcicum (strain 28A)</name>
    <name type="common">Northern leaf blight fungus</name>
    <name type="synonym">Setosphaeria turcica</name>
    <dbReference type="NCBI Taxonomy" id="671987"/>
    <lineage>
        <taxon>Eukaryota</taxon>
        <taxon>Fungi</taxon>
        <taxon>Dikarya</taxon>
        <taxon>Ascomycota</taxon>
        <taxon>Pezizomycotina</taxon>
        <taxon>Dothideomycetes</taxon>
        <taxon>Pleosporomycetidae</taxon>
        <taxon>Pleosporales</taxon>
        <taxon>Pleosporineae</taxon>
        <taxon>Pleosporaceae</taxon>
        <taxon>Exserohilum</taxon>
    </lineage>
</organism>
<dbReference type="SUPFAM" id="SSF56801">
    <property type="entry name" value="Acetyl-CoA synthetase-like"/>
    <property type="match status" value="1"/>
</dbReference>
<dbReference type="RefSeq" id="XP_008026267.1">
    <property type="nucleotide sequence ID" value="XM_008028076.1"/>
</dbReference>
<dbReference type="SMART" id="SM00823">
    <property type="entry name" value="PKS_PP"/>
    <property type="match status" value="1"/>
</dbReference>
<dbReference type="InterPro" id="IPR020845">
    <property type="entry name" value="AMP-binding_CS"/>
</dbReference>
<dbReference type="InterPro" id="IPR036736">
    <property type="entry name" value="ACP-like_sf"/>
</dbReference>
<proteinExistence type="inferred from homology"/>
<evidence type="ECO:0000259" key="4">
    <source>
        <dbReference type="PROSITE" id="PS50075"/>
    </source>
</evidence>
<dbReference type="InterPro" id="IPR036291">
    <property type="entry name" value="NAD(P)-bd_dom_sf"/>
</dbReference>
<dbReference type="Gene3D" id="3.40.50.720">
    <property type="entry name" value="NAD(P)-binding Rossmann-like Domain"/>
    <property type="match status" value="1"/>
</dbReference>
<keyword evidence="6" id="KW-1185">Reference proteome</keyword>
<dbReference type="Gene3D" id="3.40.50.12780">
    <property type="entry name" value="N-terminal domain of ligase-like"/>
    <property type="match status" value="1"/>
</dbReference>
<gene>
    <name evidence="5" type="ORF">SETTUDRAFT_28805</name>
</gene>
<protein>
    <recommendedName>
        <fullName evidence="4">Carrier domain-containing protein</fullName>
    </recommendedName>
</protein>
<dbReference type="SUPFAM" id="SSF47336">
    <property type="entry name" value="ACP-like"/>
    <property type="match status" value="1"/>
</dbReference>
<accession>R0IM78</accession>
<dbReference type="HOGENOM" id="CLU_002220_0_0_1"/>
<dbReference type="PROSITE" id="PS00012">
    <property type="entry name" value="PHOSPHOPANTETHEINE"/>
    <property type="match status" value="1"/>
</dbReference>
<dbReference type="SMR" id="R0IM78"/>
<keyword evidence="1" id="KW-0596">Phosphopantetheine</keyword>
<evidence type="ECO:0000256" key="3">
    <source>
        <dbReference type="ARBA" id="ARBA00029454"/>
    </source>
</evidence>
<dbReference type="SUPFAM" id="SSF51735">
    <property type="entry name" value="NAD(P)-binding Rossmann-fold domains"/>
    <property type="match status" value="1"/>
</dbReference>
<dbReference type="Gene3D" id="1.10.1200.10">
    <property type="entry name" value="ACP-like"/>
    <property type="match status" value="1"/>
</dbReference>
<dbReference type="EMBL" id="KB908615">
    <property type="protein sequence ID" value="EOA86110.1"/>
    <property type="molecule type" value="Genomic_DNA"/>
</dbReference>
<dbReference type="InterPro" id="IPR009081">
    <property type="entry name" value="PP-bd_ACP"/>
</dbReference>
<reference evidence="5 6" key="1">
    <citation type="journal article" date="2012" name="PLoS Pathog.">
        <title>Diverse lifestyles and strategies of plant pathogenesis encoded in the genomes of eighteen Dothideomycetes fungi.</title>
        <authorList>
            <person name="Ohm R.A."/>
            <person name="Feau N."/>
            <person name="Henrissat B."/>
            <person name="Schoch C.L."/>
            <person name="Horwitz B.A."/>
            <person name="Barry K.W."/>
            <person name="Condon B.J."/>
            <person name="Copeland A.C."/>
            <person name="Dhillon B."/>
            <person name="Glaser F."/>
            <person name="Hesse C.N."/>
            <person name="Kosti I."/>
            <person name="LaButti K."/>
            <person name="Lindquist E.A."/>
            <person name="Lucas S."/>
            <person name="Salamov A.A."/>
            <person name="Bradshaw R.E."/>
            <person name="Ciuffetti L."/>
            <person name="Hamelin R.C."/>
            <person name="Kema G.H.J."/>
            <person name="Lawrence C."/>
            <person name="Scott J.A."/>
            <person name="Spatafora J.W."/>
            <person name="Turgeon B.G."/>
            <person name="de Wit P.J.G.M."/>
            <person name="Zhong S."/>
            <person name="Goodwin S.B."/>
            <person name="Grigoriev I.V."/>
        </authorList>
    </citation>
    <scope>NUCLEOTIDE SEQUENCE [LARGE SCALE GENOMIC DNA]</scope>
    <source>
        <strain evidence="6">28A</strain>
    </source>
</reference>
<name>R0IM78_EXST2</name>
<dbReference type="Pfam" id="PF00550">
    <property type="entry name" value="PP-binding"/>
    <property type="match status" value="1"/>
</dbReference>
<sequence>MTTPTPKQTKEEILVPNFLDEMAKTHSSEECFSIPRTNSPADGWTEISWSRYANAINRVAQEIIDACGLAKSDTFPTIAYIGPNDCRYLVFVVAAVKAGYKALLPSPRNPDADQLHLFKETKCVAIFYDSAMTSAVATWLEKWSMKGVVSGTIDGWLDATPVPEVPYNRPFQKGKLEPFVVLHTSGSTGFPKPIVASQAIFCISHMYQTLPEWKGRRIFLHGYTAAKRLFIPLPLSHASGMYGFFGIIFWKVPVALTMPSAMITPESSLEMVACSKSDAVFLPPFFLEDLSTKPEAIEQLKQMTFVGFGGGPLASDAGNRLVENGVVLHNSVGSTEVSAFPFYWQNNNALWEWIIINSDILGAEWIPFDDSSNLFELVIHRKDENPGMQAVFYQMPHLSQFRTKDLFMKHPTEPDHWKFHGRVDETIVFSNGEKLNPVPIEGRLIGHPKISAAIVVGASRPQPALLLEAAVVITNQTEADKFIEEIWPMISSINQDTVTNGRISRHLITLASPKKPFPRLDKGTIRRRAAIQLYEAEINELYSQAETVKPELAPTLDTSSSENLANSILSVLRLNLDVANIQADTDFFAAGMDSLQMMEVIRLLRGGFEAAGINLPPQQIIIARNIYTNPTTTRLAQDLYSRLIQKQETSSDESKYQAQKLRITQTLLSKYSHDLPHPAESKSEPRESGQVILITGTTGRLGTYLLTLMSRNTRVHKIICLNRSANAKARQEEMCRKLGLDSLNKAEFLQADLSKEDFGLGYDTYKRLLNEVDRVIHAQWAVNFKLAVESFEVHIKGVRGLVDFSAHANHKVPIIFLSSILAAVGTKITDKEDDLETPTTGYGRSKLIAERVLDSTAKLCGIPTCTIRIGQISGHEGPGPGMIWEKKEWLPSVIGSSVKKLGVLPSDLGPMNDIQWMPVDRVASTVLELTGITTSRPLAQINGYFYCVNPNITSWTHIASHVAQYYGTRVTKLVTWKEWVNLLQHSAGSDENVVENPALELLDFLLDTTELTDTEAKQIMKFIRQNMDNKTILGSRTMSETQGITSQLMLKWCEEWAY</sequence>
<evidence type="ECO:0000313" key="6">
    <source>
        <dbReference type="Proteomes" id="UP000016935"/>
    </source>
</evidence>
<dbReference type="PANTHER" id="PTHR43439">
    <property type="entry name" value="PHENYLACETATE-COENZYME A LIGASE"/>
    <property type="match status" value="1"/>
</dbReference>
<dbReference type="Pfam" id="PF23562">
    <property type="entry name" value="AMP-binding_C_3"/>
    <property type="match status" value="1"/>
</dbReference>
<dbReference type="PROSITE" id="PS00455">
    <property type="entry name" value="AMP_BINDING"/>
    <property type="match status" value="1"/>
</dbReference>
<evidence type="ECO:0000256" key="2">
    <source>
        <dbReference type="ARBA" id="ARBA00022553"/>
    </source>
</evidence>
<dbReference type="Pfam" id="PF00501">
    <property type="entry name" value="AMP-binding"/>
    <property type="match status" value="1"/>
</dbReference>
<dbReference type="InterPro" id="IPR051414">
    <property type="entry name" value="Adenylate-forming_Reductase"/>
</dbReference>
<dbReference type="PROSITE" id="PS50075">
    <property type="entry name" value="CARRIER"/>
    <property type="match status" value="1"/>
</dbReference>
<dbReference type="AlphaFoldDB" id="R0IM78"/>
<evidence type="ECO:0000313" key="5">
    <source>
        <dbReference type="EMBL" id="EOA86110.1"/>
    </source>
</evidence>
<reference evidence="5 6" key="2">
    <citation type="journal article" date="2013" name="PLoS Genet.">
        <title>Comparative genome structure, secondary metabolite, and effector coding capacity across Cochliobolus pathogens.</title>
        <authorList>
            <person name="Condon B.J."/>
            <person name="Leng Y."/>
            <person name="Wu D."/>
            <person name="Bushley K.E."/>
            <person name="Ohm R.A."/>
            <person name="Otillar R."/>
            <person name="Martin J."/>
            <person name="Schackwitz W."/>
            <person name="Grimwood J."/>
            <person name="MohdZainudin N."/>
            <person name="Xue C."/>
            <person name="Wang R."/>
            <person name="Manning V.A."/>
            <person name="Dhillon B."/>
            <person name="Tu Z.J."/>
            <person name="Steffenson B.J."/>
            <person name="Salamov A."/>
            <person name="Sun H."/>
            <person name="Lowry S."/>
            <person name="LaButti K."/>
            <person name="Han J."/>
            <person name="Copeland A."/>
            <person name="Lindquist E."/>
            <person name="Barry K."/>
            <person name="Schmutz J."/>
            <person name="Baker S.E."/>
            <person name="Ciuffetti L.M."/>
            <person name="Grigoriev I.V."/>
            <person name="Zhong S."/>
            <person name="Turgeon B.G."/>
        </authorList>
    </citation>
    <scope>NUCLEOTIDE SEQUENCE [LARGE SCALE GENOMIC DNA]</scope>
    <source>
        <strain evidence="6">28A</strain>
    </source>
</reference>
<dbReference type="OrthoDB" id="429813at2759"/>
<dbReference type="InterPro" id="IPR042099">
    <property type="entry name" value="ANL_N_sf"/>
</dbReference>
<dbReference type="Pfam" id="PF07993">
    <property type="entry name" value="NAD_binding_4"/>
    <property type="match status" value="1"/>
</dbReference>
<comment type="similarity">
    <text evidence="3">Belongs to the NRP synthetase family.</text>
</comment>
<dbReference type="STRING" id="671987.R0IM78"/>
<dbReference type="InterPro" id="IPR013120">
    <property type="entry name" value="FAR_NAD-bd"/>
</dbReference>
<dbReference type="eggNOG" id="KOG1178">
    <property type="taxonomic scope" value="Eukaryota"/>
</dbReference>
<keyword evidence="2" id="KW-0597">Phosphoprotein</keyword>
<dbReference type="InterPro" id="IPR000873">
    <property type="entry name" value="AMP-dep_synth/lig_dom"/>
</dbReference>
<dbReference type="InterPro" id="IPR006162">
    <property type="entry name" value="Ppantetheine_attach_site"/>
</dbReference>
<feature type="domain" description="Carrier" evidence="4">
    <location>
        <begin position="555"/>
        <end position="643"/>
    </location>
</feature>
<dbReference type="Proteomes" id="UP000016935">
    <property type="component" value="Unassembled WGS sequence"/>
</dbReference>
<dbReference type="GO" id="GO:0031177">
    <property type="term" value="F:phosphopantetheine binding"/>
    <property type="evidence" value="ECO:0007669"/>
    <property type="project" value="InterPro"/>
</dbReference>
<dbReference type="PANTHER" id="PTHR43439:SF2">
    <property type="entry name" value="ENZYME, PUTATIVE (JCVI)-RELATED"/>
    <property type="match status" value="1"/>
</dbReference>
<dbReference type="GeneID" id="19403277"/>